<gene>
    <name evidence="2" type="ORF">ACFQDL_23655</name>
</gene>
<dbReference type="Proteomes" id="UP001596422">
    <property type="component" value="Unassembled WGS sequence"/>
</dbReference>
<dbReference type="Pfam" id="PF08808">
    <property type="entry name" value="RES"/>
    <property type="match status" value="1"/>
</dbReference>
<sequence>MILKGWRITDPAYASSPEQMMSAEGAFLFGGRWTSKGVRVVYLGTSLAQASLELLIHLGRADILRTYHKMVVAFDEALVQHIDLEDLPGDWASPSMASSVQVVGDAWVEEAGSPVLQVPSAAIRGEYNYLFNPRHPDAVKAKYGPITAFQYDPRLVKE</sequence>
<keyword evidence="3" id="KW-1185">Reference proteome</keyword>
<evidence type="ECO:0000313" key="2">
    <source>
        <dbReference type="EMBL" id="MFC6672733.1"/>
    </source>
</evidence>
<accession>A0ABW2A5G5</accession>
<organism evidence="2 3">
    <name type="scientific">Marinobacterium aestuariivivens</name>
    <dbReference type="NCBI Taxonomy" id="1698799"/>
    <lineage>
        <taxon>Bacteria</taxon>
        <taxon>Pseudomonadati</taxon>
        <taxon>Pseudomonadota</taxon>
        <taxon>Gammaproteobacteria</taxon>
        <taxon>Oceanospirillales</taxon>
        <taxon>Oceanospirillaceae</taxon>
        <taxon>Marinobacterium</taxon>
    </lineage>
</organism>
<dbReference type="SMART" id="SM00953">
    <property type="entry name" value="RES"/>
    <property type="match status" value="1"/>
</dbReference>
<dbReference type="InterPro" id="IPR014914">
    <property type="entry name" value="RES_dom"/>
</dbReference>
<evidence type="ECO:0000259" key="1">
    <source>
        <dbReference type="SMART" id="SM00953"/>
    </source>
</evidence>
<name>A0ABW2A5G5_9GAMM</name>
<comment type="caution">
    <text evidence="2">The sequence shown here is derived from an EMBL/GenBank/DDBJ whole genome shotgun (WGS) entry which is preliminary data.</text>
</comment>
<reference evidence="3" key="1">
    <citation type="journal article" date="2019" name="Int. J. Syst. Evol. Microbiol.">
        <title>The Global Catalogue of Microorganisms (GCM) 10K type strain sequencing project: providing services to taxonomists for standard genome sequencing and annotation.</title>
        <authorList>
            <consortium name="The Broad Institute Genomics Platform"/>
            <consortium name="The Broad Institute Genome Sequencing Center for Infectious Disease"/>
            <person name="Wu L."/>
            <person name="Ma J."/>
        </authorList>
    </citation>
    <scope>NUCLEOTIDE SEQUENCE [LARGE SCALE GENOMIC DNA]</scope>
    <source>
        <strain evidence="3">NBRC 111756</strain>
    </source>
</reference>
<protein>
    <submittedName>
        <fullName evidence="2">RES family NAD+ phosphorylase</fullName>
    </submittedName>
</protein>
<dbReference type="RefSeq" id="WP_379911152.1">
    <property type="nucleotide sequence ID" value="NZ_JBHSWE010000001.1"/>
</dbReference>
<evidence type="ECO:0000313" key="3">
    <source>
        <dbReference type="Proteomes" id="UP001596422"/>
    </source>
</evidence>
<feature type="domain" description="RES" evidence="1">
    <location>
        <begin position="20"/>
        <end position="145"/>
    </location>
</feature>
<proteinExistence type="predicted"/>
<dbReference type="EMBL" id="JBHSWE010000001">
    <property type="protein sequence ID" value="MFC6672733.1"/>
    <property type="molecule type" value="Genomic_DNA"/>
</dbReference>